<feature type="transmembrane region" description="Helical" evidence="6">
    <location>
        <begin position="719"/>
        <end position="736"/>
    </location>
</feature>
<name>A0A9P7Q831_9HYPO</name>
<dbReference type="PANTHER" id="PTHR12385">
    <property type="entry name" value="CHOLINE TRANSPORTER-LIKE (SLC FAMILY 44)"/>
    <property type="match status" value="1"/>
</dbReference>
<feature type="compositionally biased region" description="Polar residues" evidence="7">
    <location>
        <begin position="137"/>
        <end position="148"/>
    </location>
</feature>
<dbReference type="EMBL" id="SRQM01000016">
    <property type="protein sequence ID" value="KAG6122686.1"/>
    <property type="molecule type" value="Genomic_DNA"/>
</dbReference>
<dbReference type="InterPro" id="IPR007603">
    <property type="entry name" value="Choline_transptr-like"/>
</dbReference>
<gene>
    <name evidence="8" type="ORF">E4U13_001505</name>
</gene>
<dbReference type="GO" id="GO:0005886">
    <property type="term" value="C:plasma membrane"/>
    <property type="evidence" value="ECO:0007669"/>
    <property type="project" value="UniProtKB-SubCell"/>
</dbReference>
<evidence type="ECO:0000256" key="6">
    <source>
        <dbReference type="RuleBase" id="RU368066"/>
    </source>
</evidence>
<protein>
    <recommendedName>
        <fullName evidence="6">Protein PNS1</fullName>
    </recommendedName>
</protein>
<comment type="subcellular location">
    <subcellularLocation>
        <location evidence="6">Cell membrane</location>
        <topology evidence="6">Multi-pass membrane protein</topology>
    </subcellularLocation>
    <subcellularLocation>
        <location evidence="1">Membrane</location>
        <topology evidence="1">Multi-pass membrane protein</topology>
    </subcellularLocation>
</comment>
<reference evidence="8 9" key="1">
    <citation type="journal article" date="2020" name="bioRxiv">
        <title>Whole genome comparisons of ergot fungi reveals the divergence and evolution of species within the genus Claviceps are the result of varying mechanisms driving genome evolution and host range expansion.</title>
        <authorList>
            <person name="Wyka S.A."/>
            <person name="Mondo S.J."/>
            <person name="Liu M."/>
            <person name="Dettman J."/>
            <person name="Nalam V."/>
            <person name="Broders K.D."/>
        </authorList>
    </citation>
    <scope>NUCLEOTIDE SEQUENCE [LARGE SCALE GENOMIC DNA]</scope>
    <source>
        <strain evidence="8 9">LM576</strain>
    </source>
</reference>
<feature type="region of interest" description="Disordered" evidence="7">
    <location>
        <begin position="104"/>
        <end position="297"/>
    </location>
</feature>
<feature type="transmembrane region" description="Helical" evidence="6">
    <location>
        <begin position="318"/>
        <end position="340"/>
    </location>
</feature>
<feature type="transmembrane region" description="Helical" evidence="6">
    <location>
        <begin position="677"/>
        <end position="699"/>
    </location>
</feature>
<comment type="caution">
    <text evidence="8">The sequence shown here is derived from an EMBL/GenBank/DDBJ whole genome shotgun (WGS) entry which is preliminary data.</text>
</comment>
<evidence type="ECO:0000313" key="9">
    <source>
        <dbReference type="Proteomes" id="UP000732380"/>
    </source>
</evidence>
<comment type="function">
    <text evidence="6">Probably involved in transport through the plasma membrane.</text>
</comment>
<evidence type="ECO:0000256" key="2">
    <source>
        <dbReference type="ARBA" id="ARBA00007168"/>
    </source>
</evidence>
<evidence type="ECO:0000256" key="7">
    <source>
        <dbReference type="SAM" id="MobiDB-lite"/>
    </source>
</evidence>
<dbReference type="GO" id="GO:0022857">
    <property type="term" value="F:transmembrane transporter activity"/>
    <property type="evidence" value="ECO:0007669"/>
    <property type="project" value="UniProtKB-UniRule"/>
</dbReference>
<feature type="compositionally biased region" description="Acidic residues" evidence="7">
    <location>
        <begin position="223"/>
        <end position="239"/>
    </location>
</feature>
<feature type="transmembrane region" description="Helical" evidence="6">
    <location>
        <begin position="360"/>
        <end position="381"/>
    </location>
</feature>
<keyword evidence="3 6" id="KW-0812">Transmembrane</keyword>
<evidence type="ECO:0000256" key="5">
    <source>
        <dbReference type="ARBA" id="ARBA00023136"/>
    </source>
</evidence>
<proteinExistence type="inferred from homology"/>
<evidence type="ECO:0000313" key="8">
    <source>
        <dbReference type="EMBL" id="KAG6122686.1"/>
    </source>
</evidence>
<accession>A0A9P7Q831</accession>
<feature type="transmembrane region" description="Helical" evidence="6">
    <location>
        <begin position="468"/>
        <end position="489"/>
    </location>
</feature>
<comment type="similarity">
    <text evidence="2 6">Belongs to the CTL (choline transporter-like) family.</text>
</comment>
<evidence type="ECO:0000256" key="1">
    <source>
        <dbReference type="ARBA" id="ARBA00004141"/>
    </source>
</evidence>
<feature type="region of interest" description="Disordered" evidence="7">
    <location>
        <begin position="18"/>
        <end position="76"/>
    </location>
</feature>
<evidence type="ECO:0000256" key="4">
    <source>
        <dbReference type="ARBA" id="ARBA00022989"/>
    </source>
</evidence>
<keyword evidence="5 6" id="KW-0472">Membrane</keyword>
<dbReference type="AlphaFoldDB" id="A0A9P7Q831"/>
<feature type="compositionally biased region" description="Basic and acidic residues" evidence="7">
    <location>
        <begin position="187"/>
        <end position="203"/>
    </location>
</feature>
<keyword evidence="4 6" id="KW-1133">Transmembrane helix</keyword>
<keyword evidence="9" id="KW-1185">Reference proteome</keyword>
<dbReference type="Pfam" id="PF04515">
    <property type="entry name" value="Choline_transpo"/>
    <property type="match status" value="1"/>
</dbReference>
<organism evidence="8 9">
    <name type="scientific">Claviceps humidiphila</name>
    <dbReference type="NCBI Taxonomy" id="1294629"/>
    <lineage>
        <taxon>Eukaryota</taxon>
        <taxon>Fungi</taxon>
        <taxon>Dikarya</taxon>
        <taxon>Ascomycota</taxon>
        <taxon>Pezizomycotina</taxon>
        <taxon>Sordariomycetes</taxon>
        <taxon>Hypocreomycetidae</taxon>
        <taxon>Hypocreales</taxon>
        <taxon>Clavicipitaceae</taxon>
        <taxon>Claviceps</taxon>
    </lineage>
</organism>
<evidence type="ECO:0000256" key="3">
    <source>
        <dbReference type="ARBA" id="ARBA00022692"/>
    </source>
</evidence>
<dbReference type="PANTHER" id="PTHR12385:SF88">
    <property type="entry name" value="CHOLINE TRANSPORTER-LIKE PROTEIN CTL1"/>
    <property type="match status" value="1"/>
</dbReference>
<feature type="transmembrane region" description="Helical" evidence="6">
    <location>
        <begin position="388"/>
        <end position="408"/>
    </location>
</feature>
<feature type="transmembrane region" description="Helical" evidence="6">
    <location>
        <begin position="428"/>
        <end position="447"/>
    </location>
</feature>
<sequence>MFSEYASRFLAQSQSRLSGFAGQAGDNDDTQRTHHDWPSTRLGRGGQRDTGRASTAPHRSSFVTRGYGGSPYHQNGTGSRFGNLGFASRISAAQDAPLFHSTVDEFREEDDHDEREREAADLFALQRSRRVAAASQLGDSTESANTHGSVGDSATREERGAGRGIRSSWDGKRSSHQPYVTDDTLLDEAKTKGLPQSRDESRSPEAGPSTLGKGKMVDVGLESQEDGEDDGDDGDDDPPESLLGGEAPTEHSPPPFQRFKGGHAEEQDPFIPRRLSTSGSDDASSQRRPSHGMNEMNRRAVQHGDYSIEGELFRHDPFFAWIFLISFAAMLSTYILVWLHTSPQSSPVGDTIYATLQKSFDMLAIDTVVAVFVSFIWLAALRSYVRPLVTLILVAVPIIMFSFSMYSFSSSFKGRTHGSSLQDTLMRWTALLPAAACILWLWLIVQARRAIQQAIEILQFSSKILSQNAGLLLIGFGCLALIVIWTWLWLAMFTRVFMGGYFSKSLVRFVIRLSSWWLGAAFILMYMWTLAVVNAVHRATTAATVSQWYFHRNAGPVTPSREIVAAALSHATTTIFGSICESTLLSLLMRAPLLFLPSRIGTALANIAAFWIPTPVVALTNPLTVTYVAIHSQSLAVSARGLDQMDIVSTSVPTTTLTPRALRLSGGRPSSLLAYRLAKLLLVATRLIMATGLGFAGWVMTAKQMQIQLPDGMGVRGSAYAYVVGIMASFIGYSVMGAMEGILSGIVDAVLICYGSERRMEGGHGRYCLEAAYLFGGRRGENLGYAYS</sequence>
<feature type="compositionally biased region" description="Polar residues" evidence="7">
    <location>
        <begin position="275"/>
        <end position="287"/>
    </location>
</feature>
<dbReference type="Proteomes" id="UP000732380">
    <property type="component" value="Unassembled WGS sequence"/>
</dbReference>
<feature type="transmembrane region" description="Helical" evidence="6">
    <location>
        <begin position="509"/>
        <end position="528"/>
    </location>
</feature>
<feature type="compositionally biased region" description="Basic and acidic residues" evidence="7">
    <location>
        <begin position="29"/>
        <end position="38"/>
    </location>
</feature>